<dbReference type="STRING" id="126673.AWC01_01880"/>
<reference evidence="1" key="3">
    <citation type="submission" date="2020-02" db="EMBL/GenBank/DDBJ databases">
        <authorList>
            <person name="Matsumoto Y."/>
            <person name="Motooka D."/>
            <person name="Nakamura S."/>
        </authorList>
    </citation>
    <scope>NUCLEOTIDE SEQUENCE</scope>
    <source>
        <strain evidence="1">JCM 12405</strain>
    </source>
</reference>
<organism evidence="2 3">
    <name type="scientific">Mycolicibacterium doricum</name>
    <dbReference type="NCBI Taxonomy" id="126673"/>
    <lineage>
        <taxon>Bacteria</taxon>
        <taxon>Bacillati</taxon>
        <taxon>Actinomycetota</taxon>
        <taxon>Actinomycetes</taxon>
        <taxon>Mycobacteriales</taxon>
        <taxon>Mycobacteriaceae</taxon>
        <taxon>Mycolicibacterium</taxon>
    </lineage>
</organism>
<dbReference type="RefSeq" id="WP_085187524.1">
    <property type="nucleotide sequence ID" value="NZ_AP022605.1"/>
</dbReference>
<evidence type="ECO:0000313" key="1">
    <source>
        <dbReference type="EMBL" id="BBZ06614.1"/>
    </source>
</evidence>
<sequence>MDTEPDVFTPAKLGAVTLRNRIIKEPTFEASTPVANFRIDKAMRRALFAGLDLINRIRAGAVPGSVRSAGTHCNNCMATIYGHTRCGVTAAPRSLPVLGG</sequence>
<dbReference type="Proteomes" id="UP000193564">
    <property type="component" value="Unassembled WGS sequence"/>
</dbReference>
<reference evidence="2 3" key="1">
    <citation type="submission" date="2016-01" db="EMBL/GenBank/DDBJ databases">
        <title>The new phylogeny of the genus Mycobacterium.</title>
        <authorList>
            <person name="Tarcisio F."/>
            <person name="Conor M."/>
            <person name="Antonella G."/>
            <person name="Elisabetta G."/>
            <person name="Giulia F.S."/>
            <person name="Sara T."/>
            <person name="Anna F."/>
            <person name="Clotilde B."/>
            <person name="Roberto B."/>
            <person name="Veronica D.S."/>
            <person name="Fabio R."/>
            <person name="Monica P."/>
            <person name="Olivier J."/>
            <person name="Enrico T."/>
            <person name="Nicola S."/>
        </authorList>
    </citation>
    <scope>NUCLEOTIDE SEQUENCE [LARGE SCALE GENOMIC DNA]</scope>
    <source>
        <strain evidence="2 3">DSM 44339</strain>
    </source>
</reference>
<reference evidence="1 4" key="2">
    <citation type="journal article" date="2019" name="Emerg. Microbes Infect.">
        <title>Comprehensive subspecies identification of 175 nontuberculous mycobacteria species based on 7547 genomic profiles.</title>
        <authorList>
            <person name="Matsumoto Y."/>
            <person name="Kinjo T."/>
            <person name="Motooka D."/>
            <person name="Nabeya D."/>
            <person name="Jung N."/>
            <person name="Uechi K."/>
            <person name="Horii T."/>
            <person name="Iida T."/>
            <person name="Fujita J."/>
            <person name="Nakamura S."/>
        </authorList>
    </citation>
    <scope>NUCLEOTIDE SEQUENCE [LARGE SCALE GENOMIC DNA]</scope>
    <source>
        <strain evidence="1 4">JCM 12405</strain>
    </source>
</reference>
<gene>
    <name evidence="2" type="ORF">AWC01_01880</name>
    <name evidence="1" type="ORF">MDOR_07830</name>
</gene>
<name>A0A1X1TKG6_9MYCO</name>
<keyword evidence="3" id="KW-1185">Reference proteome</keyword>
<dbReference type="Proteomes" id="UP000467201">
    <property type="component" value="Chromosome"/>
</dbReference>
<dbReference type="EMBL" id="LQOS01000009">
    <property type="protein sequence ID" value="ORV45040.1"/>
    <property type="molecule type" value="Genomic_DNA"/>
</dbReference>
<evidence type="ECO:0008006" key="5">
    <source>
        <dbReference type="Google" id="ProtNLM"/>
    </source>
</evidence>
<evidence type="ECO:0000313" key="4">
    <source>
        <dbReference type="Proteomes" id="UP000467201"/>
    </source>
</evidence>
<dbReference type="AlphaFoldDB" id="A0A1X1TKG6"/>
<accession>A0A1X1TKG6</accession>
<proteinExistence type="predicted"/>
<dbReference type="OrthoDB" id="3169239at2"/>
<evidence type="ECO:0000313" key="3">
    <source>
        <dbReference type="Proteomes" id="UP000193564"/>
    </source>
</evidence>
<dbReference type="KEGG" id="mdr:MDOR_07830"/>
<dbReference type="EMBL" id="AP022605">
    <property type="protein sequence ID" value="BBZ06614.1"/>
    <property type="molecule type" value="Genomic_DNA"/>
</dbReference>
<protein>
    <recommendedName>
        <fullName evidence="5">NADH:flavin oxidoreductase/NADH oxidase N-terminal domain-containing protein</fullName>
    </recommendedName>
</protein>
<evidence type="ECO:0000313" key="2">
    <source>
        <dbReference type="EMBL" id="ORV45040.1"/>
    </source>
</evidence>